<feature type="region of interest" description="Disordered" evidence="2">
    <location>
        <begin position="21"/>
        <end position="67"/>
    </location>
</feature>
<comment type="caution">
    <text evidence="4">The sequence shown here is derived from an EMBL/GenBank/DDBJ whole genome shotgun (WGS) entry which is preliminary data.</text>
</comment>
<dbReference type="RefSeq" id="WP_377304071.1">
    <property type="nucleotide sequence ID" value="NZ_CP180191.1"/>
</dbReference>
<evidence type="ECO:0000256" key="2">
    <source>
        <dbReference type="SAM" id="MobiDB-lite"/>
    </source>
</evidence>
<dbReference type="SUPFAM" id="SSF56925">
    <property type="entry name" value="OMPA-like"/>
    <property type="match status" value="1"/>
</dbReference>
<name>A0ABV7H6Z1_9BURK</name>
<protein>
    <recommendedName>
        <fullName evidence="6">Outer membrane protein beta-barrel domain-containing protein</fullName>
    </recommendedName>
</protein>
<reference evidence="5" key="1">
    <citation type="journal article" date="2019" name="Int. J. Syst. Evol. Microbiol.">
        <title>The Global Catalogue of Microorganisms (GCM) 10K type strain sequencing project: providing services to taxonomists for standard genome sequencing and annotation.</title>
        <authorList>
            <consortium name="The Broad Institute Genomics Platform"/>
            <consortium name="The Broad Institute Genome Sequencing Center for Infectious Disease"/>
            <person name="Wu L."/>
            <person name="Ma J."/>
        </authorList>
    </citation>
    <scope>NUCLEOTIDE SEQUENCE [LARGE SCALE GENOMIC DNA]</scope>
    <source>
        <strain evidence="5">KCTC 52168</strain>
    </source>
</reference>
<sequence>MFRHLLLGSLWLLASSLVQAQSAPPAPAPPTPVAPSASDPQPTPVAPPRRPEAVNAPAETPPATEPRVYIGADFGNATQSIKGVDVISPDRRESLSGTLVLGLAFDERLAVELSHTGYEDFDFISAFFGAATVSQRTTAVTGVASLPLSRSFSANLRLGAAYGTQQISERGRVTRDRSKTTMLYGLEIDQRLGRRVSLTFGVDFIDNYAGAGSTLRDVKGGIRVRF</sequence>
<evidence type="ECO:0000313" key="5">
    <source>
        <dbReference type="Proteomes" id="UP001595556"/>
    </source>
</evidence>
<evidence type="ECO:0008006" key="6">
    <source>
        <dbReference type="Google" id="ProtNLM"/>
    </source>
</evidence>
<feature type="signal peptide" evidence="3">
    <location>
        <begin position="1"/>
        <end position="20"/>
    </location>
</feature>
<keyword evidence="3" id="KW-0732">Signal</keyword>
<dbReference type="Gene3D" id="2.40.160.20">
    <property type="match status" value="1"/>
</dbReference>
<evidence type="ECO:0000313" key="4">
    <source>
        <dbReference type="EMBL" id="MFC3148284.1"/>
    </source>
</evidence>
<feature type="compositionally biased region" description="Pro residues" evidence="2">
    <location>
        <begin position="24"/>
        <end position="33"/>
    </location>
</feature>
<evidence type="ECO:0000256" key="1">
    <source>
        <dbReference type="ARBA" id="ARBA00004442"/>
    </source>
</evidence>
<accession>A0ABV7H6Z1</accession>
<dbReference type="EMBL" id="JBHRTI010000004">
    <property type="protein sequence ID" value="MFC3148284.1"/>
    <property type="molecule type" value="Genomic_DNA"/>
</dbReference>
<evidence type="ECO:0000256" key="3">
    <source>
        <dbReference type="SAM" id="SignalP"/>
    </source>
</evidence>
<keyword evidence="5" id="KW-1185">Reference proteome</keyword>
<comment type="subcellular location">
    <subcellularLocation>
        <location evidence="1">Cell outer membrane</location>
    </subcellularLocation>
</comment>
<dbReference type="InterPro" id="IPR011250">
    <property type="entry name" value="OMP/PagP_B-barrel"/>
</dbReference>
<feature type="chain" id="PRO_5045337148" description="Outer membrane protein beta-barrel domain-containing protein" evidence="3">
    <location>
        <begin position="21"/>
        <end position="226"/>
    </location>
</feature>
<proteinExistence type="predicted"/>
<dbReference type="Proteomes" id="UP001595556">
    <property type="component" value="Unassembled WGS sequence"/>
</dbReference>
<gene>
    <name evidence="4" type="ORF">ACFOEN_11590</name>
</gene>
<organism evidence="4 5">
    <name type="scientific">Piscinibacterium candidicorallinum</name>
    <dbReference type="NCBI Taxonomy" id="1793872"/>
    <lineage>
        <taxon>Bacteria</taxon>
        <taxon>Pseudomonadati</taxon>
        <taxon>Pseudomonadota</taxon>
        <taxon>Betaproteobacteria</taxon>
        <taxon>Burkholderiales</taxon>
        <taxon>Piscinibacterium</taxon>
    </lineage>
</organism>